<evidence type="ECO:0000313" key="3">
    <source>
        <dbReference type="Proteomes" id="UP000664940"/>
    </source>
</evidence>
<feature type="compositionally biased region" description="Low complexity" evidence="1">
    <location>
        <begin position="123"/>
        <end position="134"/>
    </location>
</feature>
<organism evidence="2 3">
    <name type="scientific">Phyllostomus discolor</name>
    <name type="common">pale spear-nosed bat</name>
    <dbReference type="NCBI Taxonomy" id="89673"/>
    <lineage>
        <taxon>Eukaryota</taxon>
        <taxon>Metazoa</taxon>
        <taxon>Chordata</taxon>
        <taxon>Craniata</taxon>
        <taxon>Vertebrata</taxon>
        <taxon>Euteleostomi</taxon>
        <taxon>Mammalia</taxon>
        <taxon>Eutheria</taxon>
        <taxon>Laurasiatheria</taxon>
        <taxon>Chiroptera</taxon>
        <taxon>Yangochiroptera</taxon>
        <taxon>Phyllostomidae</taxon>
        <taxon>Phyllostominae</taxon>
        <taxon>Phyllostomus</taxon>
    </lineage>
</organism>
<gene>
    <name evidence="2" type="ORF">HJG60_008843</name>
</gene>
<feature type="region of interest" description="Disordered" evidence="1">
    <location>
        <begin position="69"/>
        <end position="134"/>
    </location>
</feature>
<name>A0A833YSN0_9CHIR</name>
<evidence type="ECO:0000256" key="1">
    <source>
        <dbReference type="SAM" id="MobiDB-lite"/>
    </source>
</evidence>
<dbReference type="Proteomes" id="UP000664940">
    <property type="component" value="Unassembled WGS sequence"/>
</dbReference>
<dbReference type="AlphaFoldDB" id="A0A833YSN0"/>
<proteinExistence type="predicted"/>
<accession>A0A833YSN0</accession>
<comment type="caution">
    <text evidence="2">The sequence shown here is derived from an EMBL/GenBank/DDBJ whole genome shotgun (WGS) entry which is preliminary data.</text>
</comment>
<sequence length="134" mass="14542">MPGRPECRTGQVHSKEEDEYFLKHLWEVFHSLVKIKIMTAYSPYLISPSPSFHSHYNCPFSSLSGRSLRAASRSPDSAGLCGPRPRPRPRPRPPALAPAPGCNAAPKLVPRARAPGLDGATEAAARSSSSRLVL</sequence>
<reference evidence="2 3" key="1">
    <citation type="journal article" date="2020" name="Nature">
        <title>Six reference-quality genomes reveal evolution of bat adaptations.</title>
        <authorList>
            <person name="Jebb D."/>
            <person name="Huang Z."/>
            <person name="Pippel M."/>
            <person name="Hughes G.M."/>
            <person name="Lavrichenko K."/>
            <person name="Devanna P."/>
            <person name="Winkler S."/>
            <person name="Jermiin L.S."/>
            <person name="Skirmuntt E.C."/>
            <person name="Katzourakis A."/>
            <person name="Burkitt-Gray L."/>
            <person name="Ray D.A."/>
            <person name="Sullivan K.A.M."/>
            <person name="Roscito J.G."/>
            <person name="Kirilenko B.M."/>
            <person name="Davalos L.M."/>
            <person name="Corthals A.P."/>
            <person name="Power M.L."/>
            <person name="Jones G."/>
            <person name="Ransome R.D."/>
            <person name="Dechmann D.K.N."/>
            <person name="Locatelli A.G."/>
            <person name="Puechmaille S.J."/>
            <person name="Fedrigo O."/>
            <person name="Jarvis E.D."/>
            <person name="Hiller M."/>
            <person name="Vernes S.C."/>
            <person name="Myers E.W."/>
            <person name="Teeling E.C."/>
        </authorList>
    </citation>
    <scope>NUCLEOTIDE SEQUENCE [LARGE SCALE GENOMIC DNA]</scope>
    <source>
        <strain evidence="2">Bat1K_MPI-CBG_1</strain>
    </source>
</reference>
<dbReference type="EMBL" id="JABVXQ010000013">
    <property type="protein sequence ID" value="KAF6081837.1"/>
    <property type="molecule type" value="Genomic_DNA"/>
</dbReference>
<evidence type="ECO:0000313" key="2">
    <source>
        <dbReference type="EMBL" id="KAF6081837.1"/>
    </source>
</evidence>
<protein>
    <submittedName>
        <fullName evidence="2">Uncharacterized protein</fullName>
    </submittedName>
</protein>